<evidence type="ECO:0000256" key="7">
    <source>
        <dbReference type="ARBA" id="ARBA00023004"/>
    </source>
</evidence>
<dbReference type="EMBL" id="KB467831">
    <property type="protein sequence ID" value="PCH33099.1"/>
    <property type="molecule type" value="Genomic_DNA"/>
</dbReference>
<dbReference type="GO" id="GO:0005506">
    <property type="term" value="F:iron ion binding"/>
    <property type="evidence" value="ECO:0007669"/>
    <property type="project" value="InterPro"/>
</dbReference>
<dbReference type="GO" id="GO:0016705">
    <property type="term" value="F:oxidoreductase activity, acting on paired donors, with incorporation or reduction of molecular oxygen"/>
    <property type="evidence" value="ECO:0007669"/>
    <property type="project" value="InterPro"/>
</dbReference>
<dbReference type="OrthoDB" id="1470350at2759"/>
<keyword evidence="5 9" id="KW-0479">Metal-binding</keyword>
<dbReference type="AlphaFoldDB" id="A0A2H3J2Y2"/>
<dbReference type="GO" id="GO:0004497">
    <property type="term" value="F:monooxygenase activity"/>
    <property type="evidence" value="ECO:0007669"/>
    <property type="project" value="UniProtKB-KW"/>
</dbReference>
<dbReference type="Pfam" id="PF00067">
    <property type="entry name" value="p450"/>
    <property type="match status" value="1"/>
</dbReference>
<comment type="cofactor">
    <cofactor evidence="1 9">
        <name>heme</name>
        <dbReference type="ChEBI" id="CHEBI:30413"/>
    </cofactor>
</comment>
<dbReference type="Gene3D" id="1.10.630.10">
    <property type="entry name" value="Cytochrome P450"/>
    <property type="match status" value="1"/>
</dbReference>
<gene>
    <name evidence="10" type="ORF">WOLCODRAFT_147203</name>
</gene>
<dbReference type="PRINTS" id="PR00465">
    <property type="entry name" value="EP450IV"/>
</dbReference>
<comment type="similarity">
    <text evidence="3">Belongs to the cytochrome P450 family.</text>
</comment>
<keyword evidence="7 9" id="KW-0408">Iron</keyword>
<dbReference type="PANTHER" id="PTHR24305">
    <property type="entry name" value="CYTOCHROME P450"/>
    <property type="match status" value="1"/>
</dbReference>
<feature type="binding site" description="axial binding residue" evidence="9">
    <location>
        <position position="401"/>
    </location>
    <ligand>
        <name>heme</name>
        <dbReference type="ChEBI" id="CHEBI:30413"/>
    </ligand>
    <ligandPart>
        <name>Fe</name>
        <dbReference type="ChEBI" id="CHEBI:18248"/>
    </ligandPart>
</feature>
<comment type="pathway">
    <text evidence="2">Secondary metabolite biosynthesis.</text>
</comment>
<dbReference type="Proteomes" id="UP000218811">
    <property type="component" value="Unassembled WGS sequence"/>
</dbReference>
<evidence type="ECO:0000256" key="4">
    <source>
        <dbReference type="ARBA" id="ARBA00022617"/>
    </source>
</evidence>
<dbReference type="GO" id="GO:0020037">
    <property type="term" value="F:heme binding"/>
    <property type="evidence" value="ECO:0007669"/>
    <property type="project" value="InterPro"/>
</dbReference>
<accession>A0A2H3J2Y2</accession>
<keyword evidence="8" id="KW-0503">Monooxygenase</keyword>
<dbReference type="PANTHER" id="PTHR24305:SF166">
    <property type="entry name" value="CYTOCHROME P450 12A4, MITOCHONDRIAL-RELATED"/>
    <property type="match status" value="1"/>
</dbReference>
<keyword evidence="11" id="KW-1185">Reference proteome</keyword>
<keyword evidence="4 9" id="KW-0349">Heme</keyword>
<organism evidence="10 11">
    <name type="scientific">Wolfiporia cocos (strain MD-104)</name>
    <name type="common">Brown rot fungus</name>
    <dbReference type="NCBI Taxonomy" id="742152"/>
    <lineage>
        <taxon>Eukaryota</taxon>
        <taxon>Fungi</taxon>
        <taxon>Dikarya</taxon>
        <taxon>Basidiomycota</taxon>
        <taxon>Agaricomycotina</taxon>
        <taxon>Agaricomycetes</taxon>
        <taxon>Polyporales</taxon>
        <taxon>Phaeolaceae</taxon>
        <taxon>Wolfiporia</taxon>
    </lineage>
</organism>
<dbReference type="PRINTS" id="PR00385">
    <property type="entry name" value="P450"/>
</dbReference>
<evidence type="ECO:0000313" key="11">
    <source>
        <dbReference type="Proteomes" id="UP000218811"/>
    </source>
</evidence>
<evidence type="ECO:0000256" key="9">
    <source>
        <dbReference type="PIRSR" id="PIRSR602403-1"/>
    </source>
</evidence>
<dbReference type="InterPro" id="IPR001128">
    <property type="entry name" value="Cyt_P450"/>
</dbReference>
<reference evidence="10 11" key="1">
    <citation type="journal article" date="2012" name="Science">
        <title>The Paleozoic origin of enzymatic lignin decomposition reconstructed from 31 fungal genomes.</title>
        <authorList>
            <person name="Floudas D."/>
            <person name="Binder M."/>
            <person name="Riley R."/>
            <person name="Barry K."/>
            <person name="Blanchette R.A."/>
            <person name="Henrissat B."/>
            <person name="Martinez A.T."/>
            <person name="Otillar R."/>
            <person name="Spatafora J.W."/>
            <person name="Yadav J.S."/>
            <person name="Aerts A."/>
            <person name="Benoit I."/>
            <person name="Boyd A."/>
            <person name="Carlson A."/>
            <person name="Copeland A."/>
            <person name="Coutinho P.M."/>
            <person name="de Vries R.P."/>
            <person name="Ferreira P."/>
            <person name="Findley K."/>
            <person name="Foster B."/>
            <person name="Gaskell J."/>
            <person name="Glotzer D."/>
            <person name="Gorecki P."/>
            <person name="Heitman J."/>
            <person name="Hesse C."/>
            <person name="Hori C."/>
            <person name="Igarashi K."/>
            <person name="Jurgens J.A."/>
            <person name="Kallen N."/>
            <person name="Kersten P."/>
            <person name="Kohler A."/>
            <person name="Kuees U."/>
            <person name="Kumar T.K.A."/>
            <person name="Kuo A."/>
            <person name="LaButti K."/>
            <person name="Larrondo L.F."/>
            <person name="Lindquist E."/>
            <person name="Ling A."/>
            <person name="Lombard V."/>
            <person name="Lucas S."/>
            <person name="Lundell T."/>
            <person name="Martin R."/>
            <person name="McLaughlin D.J."/>
            <person name="Morgenstern I."/>
            <person name="Morin E."/>
            <person name="Murat C."/>
            <person name="Nagy L.G."/>
            <person name="Nolan M."/>
            <person name="Ohm R.A."/>
            <person name="Patyshakuliyeva A."/>
            <person name="Rokas A."/>
            <person name="Ruiz-Duenas F.J."/>
            <person name="Sabat G."/>
            <person name="Salamov A."/>
            <person name="Samejima M."/>
            <person name="Schmutz J."/>
            <person name="Slot J.C."/>
            <person name="St John F."/>
            <person name="Stenlid J."/>
            <person name="Sun H."/>
            <person name="Sun S."/>
            <person name="Syed K."/>
            <person name="Tsang A."/>
            <person name="Wiebenga A."/>
            <person name="Young D."/>
            <person name="Pisabarro A."/>
            <person name="Eastwood D.C."/>
            <person name="Martin F."/>
            <person name="Cullen D."/>
            <person name="Grigoriev I.V."/>
            <person name="Hibbett D.S."/>
        </authorList>
    </citation>
    <scope>NUCLEOTIDE SEQUENCE [LARGE SCALE GENOMIC DNA]</scope>
    <source>
        <strain evidence="10 11">MD-104</strain>
    </source>
</reference>
<dbReference type="STRING" id="742152.A0A2H3J2Y2"/>
<evidence type="ECO:0000256" key="6">
    <source>
        <dbReference type="ARBA" id="ARBA00023002"/>
    </source>
</evidence>
<evidence type="ECO:0000256" key="2">
    <source>
        <dbReference type="ARBA" id="ARBA00005179"/>
    </source>
</evidence>
<evidence type="ECO:0000256" key="5">
    <source>
        <dbReference type="ARBA" id="ARBA00022723"/>
    </source>
</evidence>
<evidence type="ECO:0000256" key="8">
    <source>
        <dbReference type="ARBA" id="ARBA00023033"/>
    </source>
</evidence>
<evidence type="ECO:0000256" key="1">
    <source>
        <dbReference type="ARBA" id="ARBA00001971"/>
    </source>
</evidence>
<name>A0A2H3J2Y2_WOLCO</name>
<dbReference type="InterPro" id="IPR002403">
    <property type="entry name" value="Cyt_P450_E_grp-IV"/>
</dbReference>
<protein>
    <recommendedName>
        <fullName evidence="12">Cytochrome P450</fullName>
    </recommendedName>
</protein>
<evidence type="ECO:0000313" key="10">
    <source>
        <dbReference type="EMBL" id="PCH33099.1"/>
    </source>
</evidence>
<dbReference type="InterPro" id="IPR050121">
    <property type="entry name" value="Cytochrome_P450_monoxygenase"/>
</dbReference>
<evidence type="ECO:0008006" key="12">
    <source>
        <dbReference type="Google" id="ProtNLM"/>
    </source>
</evidence>
<sequence>MLYVSDPGALTTILLREPANFEEGSSYVNANILVFGPGISSLSGEPHRKHKRILAPAFSATEIREMLPTVRVVAAKLHNAITSRIANGSQEIDIMHWLSRATLEIIGQAGLGHSFDSLIGEERDDFGKVVNTIFPIMGELSIFRPFLPAMFSFGTPTWRRCLVDIIPFGPIKRLRQLADAMNAMSTKIYRMKQYELRTNPKLLQQIKESKDIISSLLRANLDTSSRGGLNEREVTADISLMITAATDTTATTISRILQLLSQHPDYQERLRTELRDTAGLDELPFEELNKLPLLDAVLKETLRLYPPGGLTREVQKDTVLPLYQPVYCPDGTVLSEIPLPAGTEVMVGILGCNTSKAIWGEDALEWKPERWLSPLPSSITDASIPGVYSNIMTFVGGKRSCM</sequence>
<dbReference type="InterPro" id="IPR036396">
    <property type="entry name" value="Cyt_P450_sf"/>
</dbReference>
<keyword evidence="6" id="KW-0560">Oxidoreductase</keyword>
<evidence type="ECO:0000256" key="3">
    <source>
        <dbReference type="ARBA" id="ARBA00010617"/>
    </source>
</evidence>
<proteinExistence type="inferred from homology"/>
<dbReference type="SUPFAM" id="SSF48264">
    <property type="entry name" value="Cytochrome P450"/>
    <property type="match status" value="1"/>
</dbReference>